<dbReference type="SUPFAM" id="SSF48208">
    <property type="entry name" value="Six-hairpin glycosidases"/>
    <property type="match status" value="1"/>
</dbReference>
<evidence type="ECO:0000313" key="5">
    <source>
        <dbReference type="Proteomes" id="UP000309676"/>
    </source>
</evidence>
<feature type="domain" description="Glycosyl hydrolase family 95 catalytic" evidence="3">
    <location>
        <begin position="266"/>
        <end position="669"/>
    </location>
</feature>
<gene>
    <name evidence="4" type="ORF">FE782_12875</name>
</gene>
<accession>A0A5R9GCJ1</accession>
<comment type="caution">
    <text evidence="4">The sequence shown here is derived from an EMBL/GenBank/DDBJ whole genome shotgun (WGS) entry which is preliminary data.</text>
</comment>
<dbReference type="InterPro" id="IPR016518">
    <property type="entry name" value="Alpha-L-fucosidase"/>
</dbReference>
<feature type="domain" description="Glycosyl hydrolase family 95 N-terminal" evidence="1">
    <location>
        <begin position="10"/>
        <end position="247"/>
    </location>
</feature>
<dbReference type="PANTHER" id="PTHR31084:SF0">
    <property type="entry name" value="ALPHA-L-FUCOSIDASE 2"/>
    <property type="match status" value="1"/>
</dbReference>
<dbReference type="RefSeq" id="WP_138194507.1">
    <property type="nucleotide sequence ID" value="NZ_VCIW01000007.1"/>
</dbReference>
<evidence type="ECO:0000259" key="3">
    <source>
        <dbReference type="Pfam" id="PF22124"/>
    </source>
</evidence>
<dbReference type="InterPro" id="IPR049053">
    <property type="entry name" value="AFCA-like_C"/>
</dbReference>
<dbReference type="EMBL" id="VCIW01000007">
    <property type="protein sequence ID" value="TLS51800.1"/>
    <property type="molecule type" value="Genomic_DNA"/>
</dbReference>
<dbReference type="GO" id="GO:0005975">
    <property type="term" value="P:carbohydrate metabolic process"/>
    <property type="evidence" value="ECO:0007669"/>
    <property type="project" value="InterPro"/>
</dbReference>
<dbReference type="FunFam" id="1.50.10.10:FF:000028">
    <property type="entry name" value="Alpha-L-fucosidase 2"/>
    <property type="match status" value="1"/>
</dbReference>
<protein>
    <submittedName>
        <fullName evidence="4">Glycoside hydrolase family 95 protein</fullName>
    </submittedName>
</protein>
<dbReference type="Pfam" id="PF14498">
    <property type="entry name" value="Glyco_hyd_65N_2"/>
    <property type="match status" value="1"/>
</dbReference>
<dbReference type="InterPro" id="IPR054363">
    <property type="entry name" value="GH95_cat"/>
</dbReference>
<organism evidence="4 5">
    <name type="scientific">Paenibacillus antri</name>
    <dbReference type="NCBI Taxonomy" id="2582848"/>
    <lineage>
        <taxon>Bacteria</taxon>
        <taxon>Bacillati</taxon>
        <taxon>Bacillota</taxon>
        <taxon>Bacilli</taxon>
        <taxon>Bacillales</taxon>
        <taxon>Paenibacillaceae</taxon>
        <taxon>Paenibacillus</taxon>
    </lineage>
</organism>
<name>A0A5R9GCJ1_9BACL</name>
<dbReference type="PANTHER" id="PTHR31084">
    <property type="entry name" value="ALPHA-L-FUCOSIDASE 2"/>
    <property type="match status" value="1"/>
</dbReference>
<dbReference type="Gene3D" id="1.50.10.10">
    <property type="match status" value="1"/>
</dbReference>
<dbReference type="Pfam" id="PF22124">
    <property type="entry name" value="Glyco_hydro_95_cat"/>
    <property type="match status" value="1"/>
</dbReference>
<proteinExistence type="predicted"/>
<dbReference type="InterPro" id="IPR012341">
    <property type="entry name" value="6hp_glycosidase-like_sf"/>
</dbReference>
<keyword evidence="5" id="KW-1185">Reference proteome</keyword>
<dbReference type="GO" id="GO:0004560">
    <property type="term" value="F:alpha-L-fucosidase activity"/>
    <property type="evidence" value="ECO:0007669"/>
    <property type="project" value="InterPro"/>
</dbReference>
<keyword evidence="4" id="KW-0378">Hydrolase</keyword>
<dbReference type="AlphaFoldDB" id="A0A5R9GCJ1"/>
<dbReference type="PIRSF" id="PIRSF007663">
    <property type="entry name" value="UCP007663"/>
    <property type="match status" value="1"/>
</dbReference>
<dbReference type="Pfam" id="PF21307">
    <property type="entry name" value="Glyco_hydro_95_C"/>
    <property type="match status" value="1"/>
</dbReference>
<dbReference type="OrthoDB" id="9802600at2"/>
<dbReference type="InterPro" id="IPR027414">
    <property type="entry name" value="GH95_N_dom"/>
</dbReference>
<sequence length="758" mass="84422">MLSANDDRKLWYRKPASEWNEALPLGNGKLGAMVFGKVRSEIISLNEDSLWYGGPRDRHNPDAAAYLPRIRELVFAGRPKEAERLAALALTGLPETQRHYVPLGDVLLTFPNAKEEDAVEYVRDLNLSEAIARVRYRIGDVEYTRELLASHPDNVLAIRLAASVPGALDVTARLGRAKWRYAERIDRIGVNMLSMRGNGGGEGGVDFRAVLRCETVGGTVQSIGEHLVVEGAEEVVFYLAAATTFRHADPEAYCLERVDAAASKGYSAVREDHIADYARLFGRVRFSLGGDAEPAHLDTAERLERVKSGERDHGLTALYFHYGRYLLISSSRPGSLPANLQGIWNKDFLPSWDSKFTININLQMNYWLAESCNLSELHEPLFELIERLNLSGKRTAAVMYGCRGSAAHHNTDIWADSAPQDTWIPATYWPLGLVWLSLHLWERYRYTGDLEFLAKHYDILKESSLFALDFLVESPEGELVTCPSVSPENTYLLDNGDPAVFTYGATMDNQLLRALFGACIEASSLLHVDEAFRGELSEAASRLPRTRVGKHGQIQEWIHDYDEEEPGHRHISHLFGLHPGNEISVGGTPELAEAARVTLERRLANGGGHTGWSRAWIINFWARLENGKQAGEHLQALLAKSTLPNLLDHHPPFQIDGNFGGTAGIAEMLLQSQNDELHLLPALPPEWTEGEAYGLRARGGFTVSLTWVRGELEEARINAGLSRICRVRIGNSKPLEFAVTAGRTYALREGKFIETNPY</sequence>
<evidence type="ECO:0000313" key="4">
    <source>
        <dbReference type="EMBL" id="TLS51800.1"/>
    </source>
</evidence>
<evidence type="ECO:0000259" key="1">
    <source>
        <dbReference type="Pfam" id="PF14498"/>
    </source>
</evidence>
<dbReference type="Proteomes" id="UP000309676">
    <property type="component" value="Unassembled WGS sequence"/>
</dbReference>
<feature type="domain" description="Alpha fucosidase A-like C-terminal" evidence="2">
    <location>
        <begin position="671"/>
        <end position="734"/>
    </location>
</feature>
<reference evidence="4 5" key="1">
    <citation type="submission" date="2019-05" db="EMBL/GenBank/DDBJ databases">
        <authorList>
            <person name="Narsing Rao M.P."/>
            <person name="Li W.J."/>
        </authorList>
    </citation>
    <scope>NUCLEOTIDE SEQUENCE [LARGE SCALE GENOMIC DNA]</scope>
    <source>
        <strain evidence="4 5">SYSU_K30003</strain>
    </source>
</reference>
<dbReference type="InterPro" id="IPR008928">
    <property type="entry name" value="6-hairpin_glycosidase_sf"/>
</dbReference>
<evidence type="ECO:0000259" key="2">
    <source>
        <dbReference type="Pfam" id="PF21307"/>
    </source>
</evidence>